<feature type="compositionally biased region" description="Acidic residues" evidence="1">
    <location>
        <begin position="304"/>
        <end position="313"/>
    </location>
</feature>
<feature type="region of interest" description="Disordered" evidence="1">
    <location>
        <begin position="516"/>
        <end position="576"/>
    </location>
</feature>
<keyword evidence="4" id="KW-1185">Reference proteome</keyword>
<dbReference type="OrthoDB" id="432685at2759"/>
<comment type="caution">
    <text evidence="3">The sequence shown here is derived from an EMBL/GenBank/DDBJ whole genome shotgun (WGS) entry which is preliminary data.</text>
</comment>
<feature type="compositionally biased region" description="Low complexity" evidence="1">
    <location>
        <begin position="98"/>
        <end position="108"/>
    </location>
</feature>
<name>A0A286U9Q2_9AGAM</name>
<feature type="compositionally biased region" description="Low complexity" evidence="1">
    <location>
        <begin position="220"/>
        <end position="242"/>
    </location>
</feature>
<feature type="region of interest" description="Disordered" evidence="1">
    <location>
        <begin position="673"/>
        <end position="713"/>
    </location>
</feature>
<evidence type="ECO:0000256" key="2">
    <source>
        <dbReference type="SAM" id="Phobius"/>
    </source>
</evidence>
<feature type="compositionally biased region" description="Polar residues" evidence="1">
    <location>
        <begin position="204"/>
        <end position="219"/>
    </location>
</feature>
<accession>A0A286U9Q2</accession>
<feature type="compositionally biased region" description="Basic and acidic residues" evidence="1">
    <location>
        <begin position="701"/>
        <end position="713"/>
    </location>
</feature>
<evidence type="ECO:0000313" key="4">
    <source>
        <dbReference type="Proteomes" id="UP000217199"/>
    </source>
</evidence>
<dbReference type="Proteomes" id="UP000217199">
    <property type="component" value="Unassembled WGS sequence"/>
</dbReference>
<feature type="compositionally biased region" description="Low complexity" evidence="1">
    <location>
        <begin position="143"/>
        <end position="163"/>
    </location>
</feature>
<dbReference type="STRING" id="2282107.A0A286U9Q2"/>
<gene>
    <name evidence="3" type="ORF">PNOK_0792800</name>
</gene>
<keyword evidence="2" id="KW-0472">Membrane</keyword>
<proteinExistence type="predicted"/>
<reference evidence="3 4" key="1">
    <citation type="journal article" date="2017" name="Mol. Ecol.">
        <title>Comparative and population genomic landscape of Phellinus noxius: A hypervariable fungus causing root rot in trees.</title>
        <authorList>
            <person name="Chung C.L."/>
            <person name="Lee T.J."/>
            <person name="Akiba M."/>
            <person name="Lee H.H."/>
            <person name="Kuo T.H."/>
            <person name="Liu D."/>
            <person name="Ke H.M."/>
            <person name="Yokoi T."/>
            <person name="Roa M.B."/>
            <person name="Lu M.J."/>
            <person name="Chang Y.Y."/>
            <person name="Ann P.J."/>
            <person name="Tsai J.N."/>
            <person name="Chen C.Y."/>
            <person name="Tzean S.S."/>
            <person name="Ota Y."/>
            <person name="Hattori T."/>
            <person name="Sahashi N."/>
            <person name="Liou R.F."/>
            <person name="Kikuchi T."/>
            <person name="Tsai I.J."/>
        </authorList>
    </citation>
    <scope>NUCLEOTIDE SEQUENCE [LARGE SCALE GENOMIC DNA]</scope>
    <source>
        <strain evidence="3 4">FFPRI411160</strain>
    </source>
</reference>
<keyword evidence="2" id="KW-0812">Transmembrane</keyword>
<dbReference type="InParanoid" id="A0A286U9Q2"/>
<feature type="compositionally biased region" description="Polar residues" evidence="1">
    <location>
        <begin position="269"/>
        <end position="278"/>
    </location>
</feature>
<feature type="compositionally biased region" description="Polar residues" evidence="1">
    <location>
        <begin position="522"/>
        <end position="535"/>
    </location>
</feature>
<organism evidence="3 4">
    <name type="scientific">Pyrrhoderma noxium</name>
    <dbReference type="NCBI Taxonomy" id="2282107"/>
    <lineage>
        <taxon>Eukaryota</taxon>
        <taxon>Fungi</taxon>
        <taxon>Dikarya</taxon>
        <taxon>Basidiomycota</taxon>
        <taxon>Agaricomycotina</taxon>
        <taxon>Agaricomycetes</taxon>
        <taxon>Hymenochaetales</taxon>
        <taxon>Hymenochaetaceae</taxon>
        <taxon>Pyrrhoderma</taxon>
    </lineage>
</organism>
<feature type="region of interest" description="Disordered" evidence="1">
    <location>
        <begin position="98"/>
        <end position="330"/>
    </location>
</feature>
<protein>
    <submittedName>
        <fullName evidence="3">Uncharacterized protein</fullName>
    </submittedName>
</protein>
<feature type="transmembrane region" description="Helical" evidence="2">
    <location>
        <begin position="825"/>
        <end position="847"/>
    </location>
</feature>
<dbReference type="AlphaFoldDB" id="A0A286U9Q2"/>
<keyword evidence="2" id="KW-1133">Transmembrane helix</keyword>
<evidence type="ECO:0000256" key="1">
    <source>
        <dbReference type="SAM" id="MobiDB-lite"/>
    </source>
</evidence>
<evidence type="ECO:0000313" key="3">
    <source>
        <dbReference type="EMBL" id="PAV16308.1"/>
    </source>
</evidence>
<feature type="compositionally biased region" description="Basic and acidic residues" evidence="1">
    <location>
        <begin position="281"/>
        <end position="295"/>
    </location>
</feature>
<feature type="compositionally biased region" description="Polar residues" evidence="1">
    <location>
        <begin position="561"/>
        <end position="570"/>
    </location>
</feature>
<feature type="compositionally biased region" description="Polar residues" evidence="1">
    <location>
        <begin position="681"/>
        <end position="690"/>
    </location>
</feature>
<dbReference type="EMBL" id="NBII01000008">
    <property type="protein sequence ID" value="PAV16308.1"/>
    <property type="molecule type" value="Genomic_DNA"/>
</dbReference>
<feature type="compositionally biased region" description="Acidic residues" evidence="1">
    <location>
        <begin position="109"/>
        <end position="140"/>
    </location>
</feature>
<sequence>MASNNNRNRDSVADLEAELYDLFTTHHESQENENGEPAVPASALVDVIRIFGEHHDGMRLLTDEEESKLNELVTANPGLEVTPSILLGFLHALTANSSANTSSSVISLDSEDSSDEEEELVIVDPDNETLDSREDEELEQDNSRPSSRASSRGPSSAPRTPGRVPDSPFDSNRRQRSAPLRTIAAPSSWNSKRPVPSSRRRSDAGNSSFTFSDSEPIQTPSRPSSRASRSRGPSTPSSPRVSQSDLWGAPSPPGRPPSRARMSHRKHSLNASLDSLMSPNERPRAEVEGLFDIKPRRQPTSASDSEDDDDGDEPTMSIMLDQNRKALEREEVLQRTNEDLKRRVAEQDRILQQRIGEHEAELERMEILLEETKSELSLSKREEKELRAKESRYMHQIQALESEISKTQRALELAKASYQSLQKQYQEQCSEAESLRNALRTRDEQYRDAIERISLHGDEIDKWQMQQEQLEKDFQALEAQFNLAREAQAQLEEQKQENMLLKETIDRMRYDMDELRNKNQPEKSSAAQKDSLSKSFESELARMKGKWPNGGSDGSEDESATAVSDSGSGTENEDVVQTIITRRTKKKHGKGVKGSDTVQVQEDMKIYSDAYTQYEALEFLVSHLTQTEPEPERITFTLGTQTPRMPLDSSSVQTDPLPSPAVDKIEMIIQTDTPIEDASESVASTSTANKTSRDLPPSYSESRKNDLHPDHSEQHEMRIAAEAIRKWHKGIEIPLSPVQGGISEDAIEEWAALKEEMGFECLAIDKVIEMSIKTGRSRSERSTATSESSAPLARRRNKFYNIYNTFVYGKDERKANADADAERPLAAAVTNSAVFLGLCVVAAGVLVGPYMHHQYTIPGGPTYYDRAAWSEFNSLYPVGEGFAHDGAAGVWAFIGRVGGGAARMARGWPT</sequence>